<keyword evidence="3" id="KW-1185">Reference proteome</keyword>
<feature type="region of interest" description="Disordered" evidence="1">
    <location>
        <begin position="58"/>
        <end position="85"/>
    </location>
</feature>
<dbReference type="STRING" id="391625.PPSIR1_02301"/>
<protein>
    <recommendedName>
        <fullName evidence="4">Radical SAM protein</fullName>
    </recommendedName>
</protein>
<accession>A6G424</accession>
<dbReference type="OrthoDB" id="9782387at2"/>
<reference evidence="2 3" key="1">
    <citation type="submission" date="2007-06" db="EMBL/GenBank/DDBJ databases">
        <authorList>
            <person name="Shimkets L."/>
            <person name="Ferriera S."/>
            <person name="Johnson J."/>
            <person name="Kravitz S."/>
            <person name="Beeson K."/>
            <person name="Sutton G."/>
            <person name="Rogers Y.-H."/>
            <person name="Friedman R."/>
            <person name="Frazier M."/>
            <person name="Venter J.C."/>
        </authorList>
    </citation>
    <scope>NUCLEOTIDE SEQUENCE [LARGE SCALE GENOMIC DNA]</scope>
    <source>
        <strain evidence="2 3">SIR-1</strain>
    </source>
</reference>
<dbReference type="Proteomes" id="UP000005801">
    <property type="component" value="Unassembled WGS sequence"/>
</dbReference>
<dbReference type="AlphaFoldDB" id="A6G424"/>
<evidence type="ECO:0000256" key="1">
    <source>
        <dbReference type="SAM" id="MobiDB-lite"/>
    </source>
</evidence>
<evidence type="ECO:0008006" key="4">
    <source>
        <dbReference type="Google" id="ProtNLM"/>
    </source>
</evidence>
<evidence type="ECO:0000313" key="2">
    <source>
        <dbReference type="EMBL" id="EDM79347.1"/>
    </source>
</evidence>
<evidence type="ECO:0000313" key="3">
    <source>
        <dbReference type="Proteomes" id="UP000005801"/>
    </source>
</evidence>
<name>A6G424_9BACT</name>
<dbReference type="RefSeq" id="WP_006971473.1">
    <property type="nucleotide sequence ID" value="NZ_ABCS01000020.1"/>
</dbReference>
<dbReference type="SUPFAM" id="SSF102114">
    <property type="entry name" value="Radical SAM enzymes"/>
    <property type="match status" value="1"/>
</dbReference>
<proteinExistence type="predicted"/>
<gene>
    <name evidence="2" type="ORF">PPSIR1_02301</name>
</gene>
<dbReference type="EMBL" id="ABCS01000020">
    <property type="protein sequence ID" value="EDM79347.1"/>
    <property type="molecule type" value="Genomic_DNA"/>
</dbReference>
<dbReference type="InterPro" id="IPR058240">
    <property type="entry name" value="rSAM_sf"/>
</dbReference>
<comment type="caution">
    <text evidence="2">The sequence shown here is derived from an EMBL/GenBank/DDBJ whole genome shotgun (WGS) entry which is preliminary data.</text>
</comment>
<sequence>MAKRMRLDEARRRLPIVDQLPKARTRRYNTKEHPGTRPSLVAWEFTLACDHRCKHCGPRAGLPRPNELSRGRGAGRAWRRPRRLK</sequence>
<organism evidence="2 3">
    <name type="scientific">Plesiocystis pacifica SIR-1</name>
    <dbReference type="NCBI Taxonomy" id="391625"/>
    <lineage>
        <taxon>Bacteria</taxon>
        <taxon>Pseudomonadati</taxon>
        <taxon>Myxococcota</taxon>
        <taxon>Polyangia</taxon>
        <taxon>Nannocystales</taxon>
        <taxon>Nannocystaceae</taxon>
        <taxon>Plesiocystis</taxon>
    </lineage>
</organism>